<dbReference type="PANTHER" id="PTHR28259:SF1">
    <property type="entry name" value="FLUORIDE EXPORT PROTEIN 1-RELATED"/>
    <property type="match status" value="1"/>
</dbReference>
<keyword evidence="12" id="KW-0479">Metal-binding</keyword>
<evidence type="ECO:0000256" key="2">
    <source>
        <dbReference type="ARBA" id="ARBA00022475"/>
    </source>
</evidence>
<feature type="transmembrane region" description="Helical" evidence="12">
    <location>
        <begin position="37"/>
        <end position="59"/>
    </location>
</feature>
<feature type="transmembrane region" description="Helical" evidence="12">
    <location>
        <begin position="71"/>
        <end position="95"/>
    </location>
</feature>
<evidence type="ECO:0000256" key="8">
    <source>
        <dbReference type="ARBA" id="ARBA00023136"/>
    </source>
</evidence>
<keyword evidence="8 12" id="KW-0472">Membrane</keyword>
<evidence type="ECO:0000256" key="7">
    <source>
        <dbReference type="ARBA" id="ARBA00023065"/>
    </source>
</evidence>
<comment type="similarity">
    <text evidence="10 12">Belongs to the fluoride channel Fluc/FEX (TC 1.A.43) family.</text>
</comment>
<comment type="subcellular location">
    <subcellularLocation>
        <location evidence="1 12">Cell membrane</location>
        <topology evidence="1 12">Multi-pass membrane protein</topology>
    </subcellularLocation>
</comment>
<organism evidence="13 14">
    <name type="scientific">Lysobacter helvus</name>
    <dbReference type="NCBI Taxonomy" id="2675059"/>
    <lineage>
        <taxon>Bacteria</taxon>
        <taxon>Pseudomonadati</taxon>
        <taxon>Pseudomonadota</taxon>
        <taxon>Gammaproteobacteria</taxon>
        <taxon>Lysobacterales</taxon>
        <taxon>Lysobacteraceae</taxon>
        <taxon>Lysobacter</taxon>
    </lineage>
</organism>
<comment type="activity regulation">
    <text evidence="12">Na(+) is not transported, but it plays an essential structural role and its presence is essential for fluoride channel function.</text>
</comment>
<evidence type="ECO:0000256" key="6">
    <source>
        <dbReference type="ARBA" id="ARBA00023053"/>
    </source>
</evidence>
<feature type="transmembrane region" description="Helical" evidence="12">
    <location>
        <begin position="6"/>
        <end position="25"/>
    </location>
</feature>
<evidence type="ECO:0000256" key="10">
    <source>
        <dbReference type="ARBA" id="ARBA00035120"/>
    </source>
</evidence>
<keyword evidence="14" id="KW-1185">Reference proteome</keyword>
<feature type="binding site" evidence="12">
    <location>
        <position position="82"/>
    </location>
    <ligand>
        <name>Na(+)</name>
        <dbReference type="ChEBI" id="CHEBI:29101"/>
        <note>structural</note>
    </ligand>
</feature>
<dbReference type="Proteomes" id="UP000680514">
    <property type="component" value="Chromosome"/>
</dbReference>
<evidence type="ECO:0000256" key="3">
    <source>
        <dbReference type="ARBA" id="ARBA00022519"/>
    </source>
</evidence>
<comment type="function">
    <text evidence="12">Fluoride-specific ion channel. Important for reducing fluoride concentration in the cell, thus reducing its toxicity.</text>
</comment>
<keyword evidence="9 12" id="KW-0407">Ion channel</keyword>
<protein>
    <recommendedName>
        <fullName evidence="12">Fluoride-specific ion channel FluC</fullName>
    </recommendedName>
</protein>
<keyword evidence="4 12" id="KW-0812">Transmembrane</keyword>
<keyword evidence="2 12" id="KW-1003">Cell membrane</keyword>
<dbReference type="InterPro" id="IPR003691">
    <property type="entry name" value="FluC"/>
</dbReference>
<gene>
    <name evidence="12 13" type="primary">crcB</name>
    <name evidence="12" type="synonym">fluC</name>
    <name evidence="13" type="ORF">LYSHEL_28540</name>
</gene>
<proteinExistence type="inferred from homology"/>
<evidence type="ECO:0000256" key="4">
    <source>
        <dbReference type="ARBA" id="ARBA00022692"/>
    </source>
</evidence>
<comment type="catalytic activity">
    <reaction evidence="11">
        <text>fluoride(in) = fluoride(out)</text>
        <dbReference type="Rhea" id="RHEA:76159"/>
        <dbReference type="ChEBI" id="CHEBI:17051"/>
    </reaction>
    <physiologicalReaction direction="left-to-right" evidence="11">
        <dbReference type="Rhea" id="RHEA:76160"/>
    </physiologicalReaction>
</comment>
<evidence type="ECO:0000256" key="5">
    <source>
        <dbReference type="ARBA" id="ARBA00022989"/>
    </source>
</evidence>
<evidence type="ECO:0000256" key="9">
    <source>
        <dbReference type="ARBA" id="ARBA00023303"/>
    </source>
</evidence>
<evidence type="ECO:0000313" key="14">
    <source>
        <dbReference type="Proteomes" id="UP000680514"/>
    </source>
</evidence>
<evidence type="ECO:0000256" key="12">
    <source>
        <dbReference type="HAMAP-Rule" id="MF_00454"/>
    </source>
</evidence>
<feature type="transmembrane region" description="Helical" evidence="12">
    <location>
        <begin position="102"/>
        <end position="122"/>
    </location>
</feature>
<dbReference type="EMBL" id="AP024546">
    <property type="protein sequence ID" value="BCT96983.1"/>
    <property type="molecule type" value="Genomic_DNA"/>
</dbReference>
<evidence type="ECO:0000256" key="11">
    <source>
        <dbReference type="ARBA" id="ARBA00035585"/>
    </source>
</evidence>
<dbReference type="PANTHER" id="PTHR28259">
    <property type="entry name" value="FLUORIDE EXPORT PROTEIN 1-RELATED"/>
    <property type="match status" value="1"/>
</dbReference>
<accession>A0ABM7QGY5</accession>
<evidence type="ECO:0000313" key="13">
    <source>
        <dbReference type="EMBL" id="BCT96983.1"/>
    </source>
</evidence>
<reference evidence="13 14" key="1">
    <citation type="submission" date="2021-03" db="EMBL/GenBank/DDBJ databases">
        <title>Complete Genome Sequences of Two Lysobacter Strains Isolated from Sea Water (Lysobacter caseinilyticus) and Soil (Lysobacter helvus) in South Korea.</title>
        <authorList>
            <person name="Watanabe Y."/>
            <person name="Arakawa K."/>
        </authorList>
    </citation>
    <scope>NUCLEOTIDE SEQUENCE [LARGE SCALE GENOMIC DNA]</scope>
    <source>
        <strain evidence="13 14">D10</strain>
    </source>
</reference>
<dbReference type="HAMAP" id="MF_00454">
    <property type="entry name" value="FluC"/>
    <property type="match status" value="1"/>
</dbReference>
<keyword evidence="7 12" id="KW-0406">Ion transport</keyword>
<keyword evidence="6 12" id="KW-0915">Sodium</keyword>
<sequence length="132" mass="14431">MSSWWQQLMLVMCGGALGAGARFWVGGAMLRRFGDGFPWGTFSVNVVGAFLAGFLAIWLESRGPSALYWRAFLIVGLLGGLTTYSALMLECLLFTRSHRSELALVYLGVTLVAGLVAVWFGARGAHWLRPPF</sequence>
<dbReference type="NCBIfam" id="NF010814">
    <property type="entry name" value="PRK14218.1"/>
    <property type="match status" value="1"/>
</dbReference>
<evidence type="ECO:0000256" key="1">
    <source>
        <dbReference type="ARBA" id="ARBA00004651"/>
    </source>
</evidence>
<name>A0ABM7QGY5_9GAMM</name>
<keyword evidence="12" id="KW-0813">Transport</keyword>
<keyword evidence="5 12" id="KW-1133">Transmembrane helix</keyword>
<feature type="binding site" evidence="12">
    <location>
        <position position="79"/>
    </location>
    <ligand>
        <name>Na(+)</name>
        <dbReference type="ChEBI" id="CHEBI:29101"/>
        <note>structural</note>
    </ligand>
</feature>
<dbReference type="Pfam" id="PF02537">
    <property type="entry name" value="CRCB"/>
    <property type="match status" value="1"/>
</dbReference>
<keyword evidence="3" id="KW-0997">Cell inner membrane</keyword>